<dbReference type="AlphaFoldDB" id="A0A165XYX4"/>
<feature type="coiled-coil region" evidence="1">
    <location>
        <begin position="35"/>
        <end position="65"/>
    </location>
</feature>
<dbReference type="EMBL" id="KV428303">
    <property type="protein sequence ID" value="KZT32699.1"/>
    <property type="molecule type" value="Genomic_DNA"/>
</dbReference>
<gene>
    <name evidence="5" type="ORF">SISSUDRAFT_1133015</name>
</gene>
<protein>
    <recommendedName>
        <fullName evidence="4">DUF6535 domain-containing protein</fullName>
    </recommendedName>
</protein>
<evidence type="ECO:0000313" key="5">
    <source>
        <dbReference type="EMBL" id="KZT32699.1"/>
    </source>
</evidence>
<dbReference type="Proteomes" id="UP000076798">
    <property type="component" value="Unassembled WGS sequence"/>
</dbReference>
<keyword evidence="3" id="KW-0472">Membrane</keyword>
<reference evidence="5 6" key="1">
    <citation type="journal article" date="2016" name="Mol. Biol. Evol.">
        <title>Comparative Genomics of Early-Diverging Mushroom-Forming Fungi Provides Insights into the Origins of Lignocellulose Decay Capabilities.</title>
        <authorList>
            <person name="Nagy L.G."/>
            <person name="Riley R."/>
            <person name="Tritt A."/>
            <person name="Adam C."/>
            <person name="Daum C."/>
            <person name="Floudas D."/>
            <person name="Sun H."/>
            <person name="Yadav J.S."/>
            <person name="Pangilinan J."/>
            <person name="Larsson K.H."/>
            <person name="Matsuura K."/>
            <person name="Barry K."/>
            <person name="Labutti K."/>
            <person name="Kuo R."/>
            <person name="Ohm R.A."/>
            <person name="Bhattacharya S.S."/>
            <person name="Shirouzu T."/>
            <person name="Yoshinaga Y."/>
            <person name="Martin F.M."/>
            <person name="Grigoriev I.V."/>
            <person name="Hibbett D.S."/>
        </authorList>
    </citation>
    <scope>NUCLEOTIDE SEQUENCE [LARGE SCALE GENOMIC DNA]</scope>
    <source>
        <strain evidence="5 6">HHB10207 ss-3</strain>
    </source>
</reference>
<sequence length="704" mass="79930">MSSSATSPESPGPAAANVPETPRDPFDTPIFHRLLGLIEKQNDAINEQKNTLKEQKETMDKQQRTLREHGGKLDELVKDAQRDNLPYDEEASPVYNEQLWSGVYEISAARMKEEAEEWKEVMDVSLVFIAIFLTVLTAFLVPAAQALNRPPSGTPSNSTAPPPPLPPESAQNVCALYYLALIMAMCNAVLCVLGRQWVGKLLSRPIGETHRERTMRREARKRLAYGWIKPLVTILYWSLLFSISLFIFGLLYQLRNLSTSFDQPAPILETTWSLGIILAALILGTIAVTTIHAIRFESSLFEGLLSELIVKILRRFEGRWKWIKNWRVSVDWKSPECLYRTSMELIAEANDPKLLDRVASSFSYLAWVWFGRESIELLDRAYDRLMASDTSIRVRETVIAQMSRFAKICQEYPPAVEEPLGMYDFDHILRYRYSLPSDFPARATILSFQENNGDLLEVGALPVNECIAKILCTYDQDKRLGDRRRLFEAALRHCASLVATGKQDDVMQIISHVDYIAVVRSFMRAPDRWMRYSQSFFPFLVRDRQAETLLHVNEFLRNLPSDINFDNVSFILSVILSSELPLPVTIDFSPIFAHVTHGLHDQSWGDSSASLLRYLEECDMSVVSDPHALWTFLECCAYPDIRTAGGRIAALDSETGIRTQAQYLLDTLHPRITPLPPSRPSTPLFGSSPVDSVIPIITRIPVRW</sequence>
<evidence type="ECO:0000256" key="3">
    <source>
        <dbReference type="SAM" id="Phobius"/>
    </source>
</evidence>
<evidence type="ECO:0000256" key="1">
    <source>
        <dbReference type="SAM" id="Coils"/>
    </source>
</evidence>
<feature type="transmembrane region" description="Helical" evidence="3">
    <location>
        <begin position="175"/>
        <end position="194"/>
    </location>
</feature>
<feature type="transmembrane region" description="Helical" evidence="3">
    <location>
        <begin position="121"/>
        <end position="141"/>
    </location>
</feature>
<evidence type="ECO:0000313" key="6">
    <source>
        <dbReference type="Proteomes" id="UP000076798"/>
    </source>
</evidence>
<evidence type="ECO:0000256" key="2">
    <source>
        <dbReference type="SAM" id="MobiDB-lite"/>
    </source>
</evidence>
<feature type="region of interest" description="Disordered" evidence="2">
    <location>
        <begin position="1"/>
        <end position="29"/>
    </location>
</feature>
<dbReference type="STRING" id="1314776.A0A165XYX4"/>
<keyword evidence="3" id="KW-1133">Transmembrane helix</keyword>
<feature type="transmembrane region" description="Helical" evidence="3">
    <location>
        <begin position="272"/>
        <end position="294"/>
    </location>
</feature>
<accession>A0A165XYX4</accession>
<feature type="domain" description="DUF6535" evidence="4">
    <location>
        <begin position="100"/>
        <end position="255"/>
    </location>
</feature>
<dbReference type="Pfam" id="PF20153">
    <property type="entry name" value="DUF6535"/>
    <property type="match status" value="1"/>
</dbReference>
<keyword evidence="3" id="KW-0812">Transmembrane</keyword>
<dbReference type="InterPro" id="IPR045338">
    <property type="entry name" value="DUF6535"/>
</dbReference>
<keyword evidence="1" id="KW-0175">Coiled coil</keyword>
<keyword evidence="6" id="KW-1185">Reference proteome</keyword>
<feature type="transmembrane region" description="Helical" evidence="3">
    <location>
        <begin position="223"/>
        <end position="252"/>
    </location>
</feature>
<name>A0A165XYX4_9AGAM</name>
<proteinExistence type="predicted"/>
<evidence type="ECO:0000259" key="4">
    <source>
        <dbReference type="Pfam" id="PF20153"/>
    </source>
</evidence>
<dbReference type="OrthoDB" id="3221808at2759"/>
<organism evidence="5 6">
    <name type="scientific">Sistotremastrum suecicum HHB10207 ss-3</name>
    <dbReference type="NCBI Taxonomy" id="1314776"/>
    <lineage>
        <taxon>Eukaryota</taxon>
        <taxon>Fungi</taxon>
        <taxon>Dikarya</taxon>
        <taxon>Basidiomycota</taxon>
        <taxon>Agaricomycotina</taxon>
        <taxon>Agaricomycetes</taxon>
        <taxon>Sistotremastrales</taxon>
        <taxon>Sistotremastraceae</taxon>
        <taxon>Sistotremastrum</taxon>
    </lineage>
</organism>